<sequence length="281" mass="29063">MTRRNAAAVLAAVALLATGCGGSAGEGGLLETMRGAGYARVPLAQTPPYTAISPSGEASGYMVDVTRLVLGKLGVPEIRATSTTYDAMIPALQAGQYDLLPGALNITEARCRTILFSQPVTVQHEALAVPADNPKKLTAYKDVAADAAVKLAVLSGSSQQAFARAQGVKADQMLAVPDAQTGIAAVTGGRADAFAAGQFTLQAQKDGTGAAIEIVVDLASKLSGVGIGFRMSDRDVRDEFDRVLTELRQDGSLQDLYTKAGFTNADLLTTATRADIAAECK</sequence>
<evidence type="ECO:0000259" key="3">
    <source>
        <dbReference type="SMART" id="SM00062"/>
    </source>
</evidence>
<dbReference type="RefSeq" id="WP_173034970.1">
    <property type="nucleotide sequence ID" value="NZ_AP022870.1"/>
</dbReference>
<reference evidence="4 5" key="1">
    <citation type="submission" date="2020-03" db="EMBL/GenBank/DDBJ databases">
        <title>Whole genome shotgun sequence of Phytohabitans flavus NBRC 107702.</title>
        <authorList>
            <person name="Komaki H."/>
            <person name="Tamura T."/>
        </authorList>
    </citation>
    <scope>NUCLEOTIDE SEQUENCE [LARGE SCALE GENOMIC DNA]</scope>
    <source>
        <strain evidence="4 5">NBRC 107702</strain>
    </source>
</reference>
<dbReference type="InterPro" id="IPR014337">
    <property type="entry name" value="Ectoine_EhuB"/>
</dbReference>
<dbReference type="PANTHER" id="PTHR35936:SF17">
    <property type="entry name" value="ARGININE-BINDING EXTRACELLULAR PROTEIN ARTP"/>
    <property type="match status" value="1"/>
</dbReference>
<dbReference type="SMART" id="SM00062">
    <property type="entry name" value="PBPb"/>
    <property type="match status" value="1"/>
</dbReference>
<evidence type="ECO:0000256" key="1">
    <source>
        <dbReference type="ARBA" id="ARBA00022729"/>
    </source>
</evidence>
<dbReference type="EMBL" id="AP022870">
    <property type="protein sequence ID" value="BCB75275.1"/>
    <property type="molecule type" value="Genomic_DNA"/>
</dbReference>
<feature type="signal peptide" evidence="2">
    <location>
        <begin position="1"/>
        <end position="24"/>
    </location>
</feature>
<feature type="domain" description="Solute-binding protein family 3/N-terminal" evidence="3">
    <location>
        <begin position="38"/>
        <end position="264"/>
    </location>
</feature>
<protein>
    <submittedName>
        <fullName evidence="4">Ectoine/hydroxyectoine ABC transporter substrate-binding protein EhuB</fullName>
    </submittedName>
</protein>
<keyword evidence="5" id="KW-1185">Reference proteome</keyword>
<dbReference type="PANTHER" id="PTHR35936">
    <property type="entry name" value="MEMBRANE-BOUND LYTIC MUREIN TRANSGLYCOSYLASE F"/>
    <property type="match status" value="1"/>
</dbReference>
<dbReference type="AlphaFoldDB" id="A0A6F8XN71"/>
<keyword evidence="1 2" id="KW-0732">Signal</keyword>
<dbReference type="GO" id="GO:0051470">
    <property type="term" value="P:ectoine transmembrane transport"/>
    <property type="evidence" value="ECO:0007669"/>
    <property type="project" value="InterPro"/>
</dbReference>
<evidence type="ECO:0000256" key="2">
    <source>
        <dbReference type="SAM" id="SignalP"/>
    </source>
</evidence>
<dbReference type="NCBIfam" id="TIGR02995">
    <property type="entry name" value="ectoine_ehuB"/>
    <property type="match status" value="1"/>
</dbReference>
<dbReference type="Pfam" id="PF00497">
    <property type="entry name" value="SBP_bac_3"/>
    <property type="match status" value="1"/>
</dbReference>
<reference evidence="4 5" key="2">
    <citation type="submission" date="2020-03" db="EMBL/GenBank/DDBJ databases">
        <authorList>
            <person name="Ichikawa N."/>
            <person name="Kimura A."/>
            <person name="Kitahashi Y."/>
            <person name="Uohara A."/>
        </authorList>
    </citation>
    <scope>NUCLEOTIDE SEQUENCE [LARGE SCALE GENOMIC DNA]</scope>
    <source>
        <strain evidence="4 5">NBRC 107702</strain>
    </source>
</reference>
<organism evidence="4 5">
    <name type="scientific">Phytohabitans flavus</name>
    <dbReference type="NCBI Taxonomy" id="1076124"/>
    <lineage>
        <taxon>Bacteria</taxon>
        <taxon>Bacillati</taxon>
        <taxon>Actinomycetota</taxon>
        <taxon>Actinomycetes</taxon>
        <taxon>Micromonosporales</taxon>
        <taxon>Micromonosporaceae</taxon>
    </lineage>
</organism>
<gene>
    <name evidence="4" type="ORF">Pflav_016850</name>
</gene>
<dbReference type="KEGG" id="pfla:Pflav_016850"/>
<proteinExistence type="predicted"/>
<dbReference type="InterPro" id="IPR001638">
    <property type="entry name" value="Solute-binding_3/MltF_N"/>
</dbReference>
<dbReference type="Gene3D" id="3.40.190.10">
    <property type="entry name" value="Periplasmic binding protein-like II"/>
    <property type="match status" value="2"/>
</dbReference>
<accession>A0A6F8XN71</accession>
<dbReference type="PROSITE" id="PS51257">
    <property type="entry name" value="PROKAR_LIPOPROTEIN"/>
    <property type="match status" value="1"/>
</dbReference>
<dbReference type="Proteomes" id="UP000502508">
    <property type="component" value="Chromosome"/>
</dbReference>
<evidence type="ECO:0000313" key="5">
    <source>
        <dbReference type="Proteomes" id="UP000502508"/>
    </source>
</evidence>
<feature type="chain" id="PRO_5026043875" evidence="2">
    <location>
        <begin position="25"/>
        <end position="281"/>
    </location>
</feature>
<dbReference type="SUPFAM" id="SSF53850">
    <property type="entry name" value="Periplasmic binding protein-like II"/>
    <property type="match status" value="1"/>
</dbReference>
<name>A0A6F8XN71_9ACTN</name>
<evidence type="ECO:0000313" key="4">
    <source>
        <dbReference type="EMBL" id="BCB75275.1"/>
    </source>
</evidence>
<dbReference type="GO" id="GO:0033294">
    <property type="term" value="F:ectoine binding"/>
    <property type="evidence" value="ECO:0007669"/>
    <property type="project" value="InterPro"/>
</dbReference>